<sequence>MIGLINRKYSALIAVHQNERPEHFQSALASIFDQTVLPAQMIIVKDGRRISELDDVIDQYKCICQYRHIDWVYLENPQVMGLTASLNQGLTMCRESLVARFDSDDVNVPERMEKTLQKFAEDPELSVVGSWIGEFATAIEDVTGIRKVPMDQAAIQRLARRRNPMNHMAVTFRREAVMSLGGYTEMPSFEDYYLWLGMLSQQMKFANLQETLVWARAGSHFWERRSGWYYLRRELHFQSAAYRQHYLSLSDYLGNIVTRCAVRLMPKLILALAYKTVRSQR</sequence>
<dbReference type="GO" id="GO:0016740">
    <property type="term" value="F:transferase activity"/>
    <property type="evidence" value="ECO:0007669"/>
    <property type="project" value="UniProtKB-KW"/>
</dbReference>
<evidence type="ECO:0000313" key="6">
    <source>
        <dbReference type="Proteomes" id="UP001628078"/>
    </source>
</evidence>
<dbReference type="InterPro" id="IPR029044">
    <property type="entry name" value="Nucleotide-diphossugar_trans"/>
</dbReference>
<feature type="domain" description="Glycosyltransferase 2-like" evidence="4">
    <location>
        <begin position="18"/>
        <end position="164"/>
    </location>
</feature>
<dbReference type="EMBL" id="BQXO01000003">
    <property type="protein sequence ID" value="GKT05971.1"/>
    <property type="molecule type" value="Genomic_DNA"/>
</dbReference>
<dbReference type="PANTHER" id="PTHR43685:SF5">
    <property type="entry name" value="GLYCOSYLTRANSFERASE EPSE-RELATED"/>
    <property type="match status" value="1"/>
</dbReference>
<comment type="caution">
    <text evidence="5">The sequence shown here is derived from an EMBL/GenBank/DDBJ whole genome shotgun (WGS) entry which is preliminary data.</text>
</comment>
<evidence type="ECO:0000256" key="3">
    <source>
        <dbReference type="ARBA" id="ARBA00022679"/>
    </source>
</evidence>
<comment type="similarity">
    <text evidence="1">Belongs to the glycosyltransferase 2 family.</text>
</comment>
<keyword evidence="6" id="KW-1185">Reference proteome</keyword>
<keyword evidence="3 5" id="KW-0808">Transferase</keyword>
<dbReference type="Pfam" id="PF00535">
    <property type="entry name" value="Glycos_transf_2"/>
    <property type="match status" value="1"/>
</dbReference>
<protein>
    <submittedName>
        <fullName evidence="5">Glycosyl transferase</fullName>
    </submittedName>
</protein>
<evidence type="ECO:0000256" key="2">
    <source>
        <dbReference type="ARBA" id="ARBA00022676"/>
    </source>
</evidence>
<dbReference type="RefSeq" id="WP_407883706.1">
    <property type="nucleotide sequence ID" value="NZ_BQXO01000003.1"/>
</dbReference>
<evidence type="ECO:0000256" key="1">
    <source>
        <dbReference type="ARBA" id="ARBA00006739"/>
    </source>
</evidence>
<dbReference type="Gene3D" id="3.90.550.10">
    <property type="entry name" value="Spore Coat Polysaccharide Biosynthesis Protein SpsA, Chain A"/>
    <property type="match status" value="1"/>
</dbReference>
<evidence type="ECO:0000313" key="5">
    <source>
        <dbReference type="EMBL" id="GKT05971.1"/>
    </source>
</evidence>
<proteinExistence type="inferred from homology"/>
<dbReference type="Proteomes" id="UP001628078">
    <property type="component" value="Unassembled WGS sequence"/>
</dbReference>
<reference evidence="5 6" key="1">
    <citation type="submission" date="2022-03" db="EMBL/GenBank/DDBJ databases">
        <title>Draft genome sequence of Furfurilactobacillus curtus JCM 31185.</title>
        <authorList>
            <person name="Suzuki S."/>
            <person name="Endo A."/>
            <person name="Kajikawa A."/>
        </authorList>
    </citation>
    <scope>NUCLEOTIDE SEQUENCE [LARGE SCALE GENOMIC DNA]</scope>
    <source>
        <strain evidence="5 6">JCM 31185</strain>
    </source>
</reference>
<organism evidence="5 6">
    <name type="scientific">Furfurilactobacillus curtus</name>
    <dbReference type="NCBI Taxonomy" id="1746200"/>
    <lineage>
        <taxon>Bacteria</taxon>
        <taxon>Bacillati</taxon>
        <taxon>Bacillota</taxon>
        <taxon>Bacilli</taxon>
        <taxon>Lactobacillales</taxon>
        <taxon>Lactobacillaceae</taxon>
        <taxon>Furfurilactobacillus</taxon>
    </lineage>
</organism>
<accession>A0ABQ5JNB9</accession>
<gene>
    <name evidence="5" type="ORF">JCM31185_12590</name>
</gene>
<dbReference type="InterPro" id="IPR050834">
    <property type="entry name" value="Glycosyltransf_2"/>
</dbReference>
<evidence type="ECO:0000259" key="4">
    <source>
        <dbReference type="Pfam" id="PF00535"/>
    </source>
</evidence>
<name>A0ABQ5JNB9_9LACO</name>
<dbReference type="SUPFAM" id="SSF53448">
    <property type="entry name" value="Nucleotide-diphospho-sugar transferases"/>
    <property type="match status" value="1"/>
</dbReference>
<keyword evidence="2" id="KW-0328">Glycosyltransferase</keyword>
<dbReference type="PANTHER" id="PTHR43685">
    <property type="entry name" value="GLYCOSYLTRANSFERASE"/>
    <property type="match status" value="1"/>
</dbReference>
<dbReference type="InterPro" id="IPR001173">
    <property type="entry name" value="Glyco_trans_2-like"/>
</dbReference>